<dbReference type="KEGG" id="ein:Eint_081390"/>
<evidence type="ECO:0000259" key="10">
    <source>
        <dbReference type="PROSITE" id="PS50089"/>
    </source>
</evidence>
<keyword evidence="5" id="KW-0862">Zinc</keyword>
<reference evidence="11 12" key="2">
    <citation type="journal article" date="2012" name="Proc. Natl. Acad. Sci. U.S.A.">
        <title>Gain and loss of multiple functionally related, horizontally transferred genes in the reduced genomes of two microsporidian parasites.</title>
        <authorList>
            <person name="Pombert J.-F."/>
            <person name="Selman M."/>
            <person name="Burki F."/>
            <person name="Bardell F.T."/>
            <person name="Farinelli L."/>
            <person name="Solter L.F."/>
            <person name="Whitman D.W."/>
            <person name="Weiss L.M."/>
            <person name="Corradi N."/>
            <person name="Keeling P.J."/>
        </authorList>
    </citation>
    <scope>NUCLEOTIDE SEQUENCE [LARGE SCALE GENOMIC DNA]</scope>
    <source>
        <strain evidence="11 12">ATCC 50506</strain>
    </source>
</reference>
<dbReference type="Pfam" id="PF13639">
    <property type="entry name" value="zf-RING_2"/>
    <property type="match status" value="1"/>
</dbReference>
<organism evidence="11 12">
    <name type="scientific">Encephalitozoon intestinalis (strain ATCC 50506)</name>
    <name type="common">Microsporidian parasite</name>
    <name type="synonym">Septata intestinalis</name>
    <dbReference type="NCBI Taxonomy" id="876142"/>
    <lineage>
        <taxon>Eukaryota</taxon>
        <taxon>Fungi</taxon>
        <taxon>Fungi incertae sedis</taxon>
        <taxon>Microsporidia</taxon>
        <taxon>Unikaryonidae</taxon>
        <taxon>Encephalitozoon</taxon>
    </lineage>
</organism>
<evidence type="ECO:0000256" key="1">
    <source>
        <dbReference type="ARBA" id="ARBA00004370"/>
    </source>
</evidence>
<protein>
    <recommendedName>
        <fullName evidence="10">RING-type domain-containing protein</fullName>
    </recommendedName>
</protein>
<evidence type="ECO:0000313" key="12">
    <source>
        <dbReference type="Proteomes" id="UP000002313"/>
    </source>
</evidence>
<dbReference type="EMBL" id="CP001949">
    <property type="protein sequence ID" value="ADM12071.2"/>
    <property type="molecule type" value="Genomic_DNA"/>
</dbReference>
<keyword evidence="12" id="KW-1185">Reference proteome</keyword>
<feature type="domain" description="RING-type" evidence="10">
    <location>
        <begin position="188"/>
        <end position="229"/>
    </location>
</feature>
<dbReference type="GO" id="GO:0008270">
    <property type="term" value="F:zinc ion binding"/>
    <property type="evidence" value="ECO:0007669"/>
    <property type="project" value="UniProtKB-KW"/>
</dbReference>
<dbReference type="GeneID" id="9698259"/>
<dbReference type="GO" id="GO:0016020">
    <property type="term" value="C:membrane"/>
    <property type="evidence" value="ECO:0007669"/>
    <property type="project" value="UniProtKB-SubCell"/>
</dbReference>
<dbReference type="RefSeq" id="XP_003073431.2">
    <property type="nucleotide sequence ID" value="XM_003073385.2"/>
</dbReference>
<comment type="subcellular location">
    <subcellularLocation>
        <location evidence="1">Membrane</location>
    </subcellularLocation>
</comment>
<dbReference type="PROSITE" id="PS50089">
    <property type="entry name" value="ZF_RING_2"/>
    <property type="match status" value="1"/>
</dbReference>
<dbReference type="PANTHER" id="PTHR46539">
    <property type="entry name" value="E3 UBIQUITIN-PROTEIN LIGASE ATL42"/>
    <property type="match status" value="1"/>
</dbReference>
<keyword evidence="3" id="KW-0479">Metal-binding</keyword>
<evidence type="ECO:0000256" key="7">
    <source>
        <dbReference type="ARBA" id="ARBA00023136"/>
    </source>
</evidence>
<dbReference type="PANTHER" id="PTHR46539:SF9">
    <property type="entry name" value="RING-H2 FINGER PROTEIN ATL56"/>
    <property type="match status" value="1"/>
</dbReference>
<proteinExistence type="predicted"/>
<dbReference type="HOGENOM" id="CLU_1102768_0_0_1"/>
<sequence length="249" mass="28655">MSVYRISAYVILQMFDVSVYMPLYAIDEGSCLGEKLTLKDVKIETRAIPKLFGHLAKQEGEGKDYWMDSLEIYRIEDKENINSRTEEMSKNITFGTMSFDFSMLKAILSQDSQRNLGHSPEIKIKSIEVKIPLAIQVFLHIPIVLVAAIVFYLFLSFGIEEVEGLSSKEIEKILLCPYSSQEFINKGCIICLEDFEEGGYVRNLGCGHAFHKECVDKWFLRNLACPICRSRISTGHSRERRERRRVHIL</sequence>
<dbReference type="SUPFAM" id="SSF57850">
    <property type="entry name" value="RING/U-box"/>
    <property type="match status" value="1"/>
</dbReference>
<evidence type="ECO:0000313" key="11">
    <source>
        <dbReference type="EMBL" id="ADM12071.2"/>
    </source>
</evidence>
<evidence type="ECO:0000256" key="5">
    <source>
        <dbReference type="ARBA" id="ARBA00022833"/>
    </source>
</evidence>
<evidence type="ECO:0000256" key="6">
    <source>
        <dbReference type="ARBA" id="ARBA00022989"/>
    </source>
</evidence>
<dbReference type="Proteomes" id="UP000002313">
    <property type="component" value="Chromosome VIII"/>
</dbReference>
<dbReference type="Gene3D" id="3.30.40.10">
    <property type="entry name" value="Zinc/RING finger domain, C3HC4 (zinc finger)"/>
    <property type="match status" value="1"/>
</dbReference>
<keyword evidence="2 9" id="KW-0812">Transmembrane</keyword>
<dbReference type="OrthoDB" id="8062037at2759"/>
<keyword evidence="7 9" id="KW-0472">Membrane</keyword>
<feature type="transmembrane region" description="Helical" evidence="9">
    <location>
        <begin position="133"/>
        <end position="155"/>
    </location>
</feature>
<name>E0S8D4_ENCIT</name>
<dbReference type="AlphaFoldDB" id="E0S8D4"/>
<evidence type="ECO:0000256" key="9">
    <source>
        <dbReference type="SAM" id="Phobius"/>
    </source>
</evidence>
<evidence type="ECO:0000256" key="2">
    <source>
        <dbReference type="ARBA" id="ARBA00022692"/>
    </source>
</evidence>
<dbReference type="VEuPathDB" id="MicrosporidiaDB:Eint_081390"/>
<evidence type="ECO:0000256" key="8">
    <source>
        <dbReference type="PROSITE-ProRule" id="PRU00175"/>
    </source>
</evidence>
<evidence type="ECO:0000256" key="3">
    <source>
        <dbReference type="ARBA" id="ARBA00022723"/>
    </source>
</evidence>
<dbReference type="InterPro" id="IPR001841">
    <property type="entry name" value="Znf_RING"/>
</dbReference>
<dbReference type="SMART" id="SM00184">
    <property type="entry name" value="RING"/>
    <property type="match status" value="1"/>
</dbReference>
<keyword evidence="4 8" id="KW-0863">Zinc-finger</keyword>
<evidence type="ECO:0000256" key="4">
    <source>
        <dbReference type="ARBA" id="ARBA00022771"/>
    </source>
</evidence>
<gene>
    <name evidence="11" type="ORF">Eint_081390</name>
</gene>
<reference evidence="11 12" key="1">
    <citation type="journal article" date="2010" name="Nat. Commun.">
        <title>The complete sequence of the smallest known nuclear genome from the microsporidian Encephalitozoon intestinalis.</title>
        <authorList>
            <person name="Corradi N."/>
            <person name="Pombert J.-F."/>
            <person name="Farinelli L."/>
            <person name="Didier E.S."/>
            <person name="Keeling P.J."/>
        </authorList>
    </citation>
    <scope>NUCLEOTIDE SEQUENCE [LARGE SCALE GENOMIC DNA]</scope>
    <source>
        <strain evidence="11 12">ATCC 50506</strain>
    </source>
</reference>
<accession>E0S8D4</accession>
<keyword evidence="6 9" id="KW-1133">Transmembrane helix</keyword>
<dbReference type="InterPro" id="IPR013083">
    <property type="entry name" value="Znf_RING/FYVE/PHD"/>
</dbReference>